<reference evidence="3" key="7">
    <citation type="submission" date="2019-08" db="EMBL/GenBank/DDBJ databases">
        <title>Complete Genome Assembly and Annotation of EEHV3A the First Example of a GC-Branch African Elephant Endotheliotrophic Herpesvirus Associated with Lethal Hemorrhagic Disease.</title>
        <authorList>
            <person name="Tan J."/>
            <person name="Ling P.D."/>
            <person name="Worley K."/>
            <person name="Proudfoot J."/>
            <person name="Bowman M."/>
            <person name="Qin X."/>
            <person name="Latimer E.M."/>
            <person name="Holder K."/>
            <person name="Fayette M."/>
            <person name="Nodolf S."/>
            <person name="Heaggans S.Y."/>
            <person name="Zong J.-C."/>
            <person name="Pearson V.R."/>
            <person name="Hayward G.S."/>
        </authorList>
    </citation>
    <scope>NUCLEOTIDE SEQUENCE</scope>
    <source>
        <strain evidence="3">Nyah NAP97</strain>
    </source>
</reference>
<keyword evidence="4" id="KW-1185">Reference proteome</keyword>
<dbReference type="KEGG" id="vg:80541515"/>
<sequence length="137" mass="14850">MGVKRLLLLTLVTVCYAGILYLFPPTVELNYSPNNNSGVNVTCSAKARPAPVVQLFLWGSNVTANATRTEVNQTDQNLTTVVLTLQLDGINGKDLKCRVLHGNATYIQTLLHTWTWEGILGQDGASCAQTENVSSVD</sequence>
<reference evidence="3" key="4">
    <citation type="journal article" date="2016" name="ILAR J">
        <title>Review of Elephant Endotheliotropic Herpesviruses and Acute Hemorrhagic Disease.</title>
        <authorList>
            <person name="Long S.Y."/>
            <person name="Latimer E.M."/>
            <person name="Hayward G.S."/>
        </authorList>
    </citation>
    <scope>NUCLEOTIDE SEQUENCE</scope>
    <source>
        <strain evidence="3">Nyah NAP97</strain>
    </source>
</reference>
<name>A0A866VSR5_9BETA</name>
<organism evidence="3 4">
    <name type="scientific">Elephant endotheliotropic herpesvirus 3A</name>
    <dbReference type="NCBI Taxonomy" id="1329409"/>
    <lineage>
        <taxon>Viruses</taxon>
        <taxon>Duplodnaviria</taxon>
        <taxon>Heunggongvirae</taxon>
        <taxon>Peploviricota</taxon>
        <taxon>Herviviricetes</taxon>
        <taxon>Herpesvirales</taxon>
        <taxon>Orthoherpesviridae</taxon>
        <taxon>Betaherpesvirinae</taxon>
        <taxon>Proboscivirus</taxon>
        <taxon>Elephant endotheliotropic herpesvirus 3</taxon>
    </lineage>
</organism>
<reference evidence="3" key="5">
    <citation type="journal article" date="2016" name="MSphere">
        <title>Complete Genome Sequence of Elephant Endotheliotropic Herpesvirus 4, the First Example of a GC-Rich Branch Proboscivirus.</title>
        <authorList>
            <person name="Ling P.D."/>
            <person name="Long S.Y."/>
            <person name="Fuery A."/>
            <person name="Peng R.S."/>
            <person name="Heaggans S.Y."/>
            <person name="Qin X."/>
            <person name="Worley K.C."/>
            <person name="Dugan S."/>
            <person name="Hayward G.S."/>
        </authorList>
    </citation>
    <scope>NUCLEOTIDE SEQUENCE</scope>
    <source>
        <strain evidence="3">Nyah NAP97</strain>
    </source>
</reference>
<dbReference type="RefSeq" id="YP_010802731.1">
    <property type="nucleotide sequence ID" value="NC_077039.1"/>
</dbReference>
<reference evidence="3" key="3">
    <citation type="journal article" date="2014" name="J. Virol.">
        <title>Comparative genome analysis of four elephant endotheliotropic herpesviruses, EEHV3, EEHV4, EEHV5, and EEHV6, from cases of hemorrhagic disease or viremia.</title>
        <authorList>
            <person name="Zong JC"/>
            <person name="Latimer EM"/>
            <person name="Long SY"/>
            <person name="Richman LK"/>
            <person name="Heaggans SY"/>
            <person name="Hayward GS."/>
        </authorList>
    </citation>
    <scope>NUCLEOTIDE SEQUENCE</scope>
    <source>
        <strain evidence="3">Nyah NAP97</strain>
    </source>
</reference>
<reference evidence="3" key="1">
    <citation type="journal article" date="2009" name="Vet. Pathol.">
        <title>Clinico-pathologic features of fatal disease attributed to new variants of endotheliotropic herpesviruses in two Asian elephants (Elephas maximus).</title>
        <authorList>
            <person name="Garner M.M."/>
            <person name="Helmick K."/>
            <person name="Ochsenreiter J."/>
            <person name="Richman L.K."/>
            <person name="Latimer E."/>
            <person name="Wise A.G."/>
            <person name="Maes R.K."/>
            <person name="Kiupel M."/>
            <person name="Nordhausen R.W."/>
            <person name="Zong J.C."/>
            <person name="Hayward G.S."/>
        </authorList>
    </citation>
    <scope>NUCLEOTIDE SEQUENCE</scope>
    <source>
        <strain evidence="3">Nyah NAP97</strain>
    </source>
</reference>
<dbReference type="EMBL" id="MN373268">
    <property type="protein sequence ID" value="QOE74398.1"/>
    <property type="molecule type" value="Genomic_DNA"/>
</dbReference>
<dbReference type="InterPro" id="IPR013783">
    <property type="entry name" value="Ig-like_fold"/>
</dbReference>
<dbReference type="SUPFAM" id="SSF48726">
    <property type="entry name" value="Immunoglobulin"/>
    <property type="match status" value="1"/>
</dbReference>
<evidence type="ECO:0000313" key="4">
    <source>
        <dbReference type="Proteomes" id="UP001162024"/>
    </source>
</evidence>
<reference evidence="3" key="6">
    <citation type="journal article" date="2016" name="MSphere">
        <title>Comparison of the Gene Coding Contents and Other Unusual Features of the GC-Rich and AT-Rich Branch Probosciviruses.</title>
        <authorList>
            <person name="Ling P.D."/>
            <person name="Long S.Y."/>
            <person name="Zong J.C."/>
            <person name="Heaggans S.Y."/>
            <person name="Qin X."/>
            <person name="Hayward G.S."/>
        </authorList>
    </citation>
    <scope>NUCLEOTIDE SEQUENCE</scope>
    <source>
        <strain evidence="3">Nyah NAP97</strain>
    </source>
</reference>
<evidence type="ECO:0000256" key="1">
    <source>
        <dbReference type="ARBA" id="ARBA00023157"/>
    </source>
</evidence>
<dbReference type="Pfam" id="PF08205">
    <property type="entry name" value="C2-set_2"/>
    <property type="match status" value="1"/>
</dbReference>
<evidence type="ECO:0000313" key="3">
    <source>
        <dbReference type="EMBL" id="QOE74398.1"/>
    </source>
</evidence>
<keyword evidence="1" id="KW-1015">Disulfide bond</keyword>
<dbReference type="InterPro" id="IPR036179">
    <property type="entry name" value="Ig-like_dom_sf"/>
</dbReference>
<reference evidence="3" key="2">
    <citation type="journal article" date="2013" name="Genome Announc.">
        <title>Complete Genome Sequence of Elephant Endotheliotropic Herpesvirus 1A.</title>
        <authorList>
            <person name="Ling P.D."/>
            <person name="Reid J.G."/>
            <person name="Qin X."/>
            <person name="Muzny D.M."/>
            <person name="Gibbs R."/>
            <person name="Petrosino J."/>
            <person name="Peng R."/>
            <person name="Zong J.C."/>
            <person name="Heaggans S.Y."/>
            <person name="Hayward G.S."/>
        </authorList>
    </citation>
    <scope>NUCLEOTIDE SEQUENCE</scope>
    <source>
        <strain evidence="3">Nyah NAP97</strain>
    </source>
</reference>
<dbReference type="GeneID" id="80541515"/>
<feature type="domain" description="CD80-like immunoglobulin C2-set" evidence="2">
    <location>
        <begin position="34"/>
        <end position="103"/>
    </location>
</feature>
<dbReference type="Proteomes" id="UP001162024">
    <property type="component" value="Segment"/>
</dbReference>
<protein>
    <submittedName>
        <fullName evidence="3">Membrane glycoprotein vOX2-B</fullName>
    </submittedName>
</protein>
<accession>A0A866VSR5</accession>
<dbReference type="Gene3D" id="2.60.40.10">
    <property type="entry name" value="Immunoglobulins"/>
    <property type="match status" value="1"/>
</dbReference>
<gene>
    <name evidence="3" type="primary">E24B</name>
</gene>
<evidence type="ECO:0000259" key="2">
    <source>
        <dbReference type="Pfam" id="PF08205"/>
    </source>
</evidence>
<proteinExistence type="predicted"/>
<dbReference type="InterPro" id="IPR013162">
    <property type="entry name" value="CD80_C2-set"/>
</dbReference>